<reference evidence="1" key="1">
    <citation type="journal article" date="2015" name="Nature">
        <title>Complex archaea that bridge the gap between prokaryotes and eukaryotes.</title>
        <authorList>
            <person name="Spang A."/>
            <person name="Saw J.H."/>
            <person name="Jorgensen S.L."/>
            <person name="Zaremba-Niedzwiedzka K."/>
            <person name="Martijn J."/>
            <person name="Lind A.E."/>
            <person name="van Eijk R."/>
            <person name="Schleper C."/>
            <person name="Guy L."/>
            <person name="Ettema T.J."/>
        </authorList>
    </citation>
    <scope>NUCLEOTIDE SEQUENCE</scope>
</reference>
<dbReference type="AlphaFoldDB" id="A0A0F9MUH4"/>
<name>A0A0F9MUH4_9ZZZZ</name>
<proteinExistence type="predicted"/>
<protein>
    <submittedName>
        <fullName evidence="1">Uncharacterized protein</fullName>
    </submittedName>
</protein>
<organism evidence="1">
    <name type="scientific">marine sediment metagenome</name>
    <dbReference type="NCBI Taxonomy" id="412755"/>
    <lineage>
        <taxon>unclassified sequences</taxon>
        <taxon>metagenomes</taxon>
        <taxon>ecological metagenomes</taxon>
    </lineage>
</organism>
<comment type="caution">
    <text evidence="1">The sequence shown here is derived from an EMBL/GenBank/DDBJ whole genome shotgun (WGS) entry which is preliminary data.</text>
</comment>
<sequence>MKNIMKGAERPKGGWPCRQCGKHVPEFNAPGICASCQPSYYDSMKLGTLPKDVEYLSEYMHRHAKEQFS</sequence>
<dbReference type="EMBL" id="LAZR01008209">
    <property type="protein sequence ID" value="KKM80275.1"/>
    <property type="molecule type" value="Genomic_DNA"/>
</dbReference>
<evidence type="ECO:0000313" key="1">
    <source>
        <dbReference type="EMBL" id="KKM80275.1"/>
    </source>
</evidence>
<gene>
    <name evidence="1" type="ORF">LCGC14_1341550</name>
</gene>
<accession>A0A0F9MUH4</accession>